<dbReference type="EMBL" id="JASWJB010000048">
    <property type="protein sequence ID" value="KAK2605989.1"/>
    <property type="molecule type" value="Genomic_DNA"/>
</dbReference>
<protein>
    <recommendedName>
        <fullName evidence="3">Protein kinase domain-containing protein</fullName>
    </recommendedName>
</protein>
<keyword evidence="2" id="KW-1185">Reference proteome</keyword>
<sequence>MQAADRPYVKGSILTLEMRSPDSKSELQLSDRARELRAGILDVREPLTRRVKIIDIFEPSTMSVALIVQLEQEEEQTAPVALTTPAPIMVLKMYDRQFSTQLREFKETGAATRASEDQFIDFVRQGSMPRFLKHIDKNGTWKSGKWDVPKREAYFHVRCTLCHEVELEIYNRLIEMQGVHVPTLFADVRLASTPPQGLDGPANGSSVESLTQYTEVRGILMEYISGFPLNEIVTKTPESDWAPICDQAIEIVRKITDSDFINSDIQTRNILVQRVGEEGEDSSYKVFFLDFAQCKFRDPSDSDEVWRAYKSQRNEEGAVGYVMTTHISRAKGKKGKRYKGPLPLPWEFTPSTRFDGEYIELCAPVEDLLNSLDSEDSKDSED</sequence>
<gene>
    <name evidence="1" type="ORF">QQS21_003615</name>
</gene>
<organism evidence="1 2">
    <name type="scientific">Conoideocrella luteorostrata</name>
    <dbReference type="NCBI Taxonomy" id="1105319"/>
    <lineage>
        <taxon>Eukaryota</taxon>
        <taxon>Fungi</taxon>
        <taxon>Dikarya</taxon>
        <taxon>Ascomycota</taxon>
        <taxon>Pezizomycotina</taxon>
        <taxon>Sordariomycetes</taxon>
        <taxon>Hypocreomycetidae</taxon>
        <taxon>Hypocreales</taxon>
        <taxon>Clavicipitaceae</taxon>
        <taxon>Conoideocrella</taxon>
    </lineage>
</organism>
<dbReference type="Proteomes" id="UP001251528">
    <property type="component" value="Unassembled WGS sequence"/>
</dbReference>
<evidence type="ECO:0000313" key="2">
    <source>
        <dbReference type="Proteomes" id="UP001251528"/>
    </source>
</evidence>
<accession>A0AAJ0G0G5</accession>
<comment type="caution">
    <text evidence="1">The sequence shown here is derived from an EMBL/GenBank/DDBJ whole genome shotgun (WGS) entry which is preliminary data.</text>
</comment>
<proteinExistence type="predicted"/>
<dbReference type="AlphaFoldDB" id="A0AAJ0G0G5"/>
<evidence type="ECO:0008006" key="3">
    <source>
        <dbReference type="Google" id="ProtNLM"/>
    </source>
</evidence>
<evidence type="ECO:0000313" key="1">
    <source>
        <dbReference type="EMBL" id="KAK2605989.1"/>
    </source>
</evidence>
<dbReference type="InterPro" id="IPR011009">
    <property type="entry name" value="Kinase-like_dom_sf"/>
</dbReference>
<name>A0AAJ0G0G5_9HYPO</name>
<dbReference type="SUPFAM" id="SSF56112">
    <property type="entry name" value="Protein kinase-like (PK-like)"/>
    <property type="match status" value="1"/>
</dbReference>
<reference evidence="1" key="1">
    <citation type="submission" date="2023-06" db="EMBL/GenBank/DDBJ databases">
        <title>Conoideocrella luteorostrata (Hypocreales: Clavicipitaceae), a potential biocontrol fungus for elongate hemlock scale in United States Christmas tree production areas.</title>
        <authorList>
            <person name="Barrett H."/>
            <person name="Lovett B."/>
            <person name="Macias A.M."/>
            <person name="Stajich J.E."/>
            <person name="Kasson M.T."/>
        </authorList>
    </citation>
    <scope>NUCLEOTIDE SEQUENCE</scope>
    <source>
        <strain evidence="1">ARSEF 14590</strain>
    </source>
</reference>